<keyword evidence="2" id="KW-1185">Reference proteome</keyword>
<dbReference type="EMBL" id="JAFBFH010000012">
    <property type="protein sequence ID" value="MBM7715091.1"/>
    <property type="molecule type" value="Genomic_DNA"/>
</dbReference>
<sequence>MSVCPLCNGMSDESYQCSLCKGEMKDKGKMYDYYDDYSPYMEIDWNKLVDGVPDNAEKPECVHLLICPYCGNKRELTVHHP</sequence>
<dbReference type="RefSeq" id="WP_205179252.1">
    <property type="nucleotide sequence ID" value="NZ_JAFBFH010000012.1"/>
</dbReference>
<name>A0ABS2R603_9BACI</name>
<comment type="caution">
    <text evidence="1">The sequence shown here is derived from an EMBL/GenBank/DDBJ whole genome shotgun (WGS) entry which is preliminary data.</text>
</comment>
<dbReference type="Proteomes" id="UP000823485">
    <property type="component" value="Unassembled WGS sequence"/>
</dbReference>
<organism evidence="1 2">
    <name type="scientific">Siminovitchia thermophila</name>
    <dbReference type="NCBI Taxonomy" id="1245522"/>
    <lineage>
        <taxon>Bacteria</taxon>
        <taxon>Bacillati</taxon>
        <taxon>Bacillota</taxon>
        <taxon>Bacilli</taxon>
        <taxon>Bacillales</taxon>
        <taxon>Bacillaceae</taxon>
        <taxon>Siminovitchia</taxon>
    </lineage>
</organism>
<reference evidence="1 2" key="1">
    <citation type="submission" date="2021-01" db="EMBL/GenBank/DDBJ databases">
        <title>Genomic Encyclopedia of Type Strains, Phase IV (KMG-IV): sequencing the most valuable type-strain genomes for metagenomic binning, comparative biology and taxonomic classification.</title>
        <authorList>
            <person name="Goeker M."/>
        </authorList>
    </citation>
    <scope>NUCLEOTIDE SEQUENCE [LARGE SCALE GENOMIC DNA]</scope>
    <source>
        <strain evidence="1 2">DSM 105453</strain>
    </source>
</reference>
<accession>A0ABS2R603</accession>
<evidence type="ECO:0000313" key="2">
    <source>
        <dbReference type="Proteomes" id="UP000823485"/>
    </source>
</evidence>
<protein>
    <submittedName>
        <fullName evidence="1">Uncharacterized protein YbaR (Trm112 family)</fullName>
    </submittedName>
</protein>
<evidence type="ECO:0000313" key="1">
    <source>
        <dbReference type="EMBL" id="MBM7715091.1"/>
    </source>
</evidence>
<proteinExistence type="predicted"/>
<gene>
    <name evidence="1" type="ORF">JOC94_002063</name>
</gene>